<dbReference type="Pfam" id="PF00112">
    <property type="entry name" value="Peptidase_C1"/>
    <property type="match status" value="1"/>
</dbReference>
<evidence type="ECO:0000313" key="7">
    <source>
        <dbReference type="Proteomes" id="UP001146793"/>
    </source>
</evidence>
<sequence length="349" mass="39812">MKKIFFFSFCFFILILAVSGNTENDEIQWNKFKKKFNKLYEPLENSRRFAIFKDNVDLINKHNSDPSRGFKLGINQFSDLTNEEYQQKYLYQHRKNEKKDLPQQSDKVHDHKNLKTVPESIDYRDEGLVTEIQDMGQCEGCWSFAVVAAMEGCVAKETDELIKLSEQQLIDCNYDADIGQKGCDSGYVDYGMDWIIENEGLTSNVTYPYVGYTNQCSETDDLVSTITGYHKVRLSEYYVRFALYNQGPLVCSVDAHTSEFQLYSSGIFYDDTCSSEDADLNHSMAIVGYGSGNVTNTSDSDYDTSGDYWIVKNSWGTTFGDKGYIYMSRGSNNCGILNEVYYPSGCSLV</sequence>
<dbReference type="FunFam" id="3.90.70.10:FF:000332">
    <property type="entry name" value="Cathepsin L1"/>
    <property type="match status" value="1"/>
</dbReference>
<dbReference type="Pfam" id="PF08246">
    <property type="entry name" value="Inhibitor_I29"/>
    <property type="match status" value="1"/>
</dbReference>
<dbReference type="InterPro" id="IPR000668">
    <property type="entry name" value="Peptidase_C1A_C"/>
</dbReference>
<protein>
    <submittedName>
        <fullName evidence="6">Cysteine protease</fullName>
    </submittedName>
</protein>
<dbReference type="InterPro" id="IPR013201">
    <property type="entry name" value="Prot_inhib_I29"/>
</dbReference>
<comment type="similarity">
    <text evidence="1">Belongs to the peptidase C1 family.</text>
</comment>
<feature type="signal peptide" evidence="3">
    <location>
        <begin position="1"/>
        <end position="20"/>
    </location>
</feature>
<evidence type="ECO:0000256" key="2">
    <source>
        <dbReference type="ARBA" id="ARBA00023157"/>
    </source>
</evidence>
<evidence type="ECO:0000259" key="5">
    <source>
        <dbReference type="SMART" id="SM00848"/>
    </source>
</evidence>
<dbReference type="InterPro" id="IPR013128">
    <property type="entry name" value="Peptidase_C1A"/>
</dbReference>
<keyword evidence="3" id="KW-0732">Signal</keyword>
<dbReference type="Proteomes" id="UP001146793">
    <property type="component" value="Unassembled WGS sequence"/>
</dbReference>
<evidence type="ECO:0000313" key="6">
    <source>
        <dbReference type="EMBL" id="KAJ3434187.1"/>
    </source>
</evidence>
<dbReference type="PANTHER" id="PTHR12411">
    <property type="entry name" value="CYSTEINE PROTEASE FAMILY C1-RELATED"/>
    <property type="match status" value="1"/>
</dbReference>
<proteinExistence type="inferred from homology"/>
<dbReference type="InterPro" id="IPR025660">
    <property type="entry name" value="Pept_his_AS"/>
</dbReference>
<evidence type="ECO:0000256" key="3">
    <source>
        <dbReference type="SAM" id="SignalP"/>
    </source>
</evidence>
<evidence type="ECO:0000256" key="1">
    <source>
        <dbReference type="ARBA" id="ARBA00008455"/>
    </source>
</evidence>
<keyword evidence="6" id="KW-0645">Protease</keyword>
<dbReference type="SMART" id="SM00645">
    <property type="entry name" value="Pept_C1"/>
    <property type="match status" value="1"/>
</dbReference>
<gene>
    <name evidence="6" type="ORF">M0812_20253</name>
</gene>
<evidence type="ECO:0000259" key="4">
    <source>
        <dbReference type="SMART" id="SM00645"/>
    </source>
</evidence>
<dbReference type="Gene3D" id="3.90.70.10">
    <property type="entry name" value="Cysteine proteinases"/>
    <property type="match status" value="1"/>
</dbReference>
<feature type="domain" description="Peptidase C1A papain C-terminal" evidence="4">
    <location>
        <begin position="117"/>
        <end position="344"/>
    </location>
</feature>
<feature type="chain" id="PRO_5043619656" evidence="3">
    <location>
        <begin position="21"/>
        <end position="349"/>
    </location>
</feature>
<accession>A0AAV7YWE8</accession>
<dbReference type="EMBL" id="JANTQA010000045">
    <property type="protein sequence ID" value="KAJ3434187.1"/>
    <property type="molecule type" value="Genomic_DNA"/>
</dbReference>
<feature type="domain" description="Cathepsin propeptide inhibitor" evidence="5">
    <location>
        <begin position="29"/>
        <end position="85"/>
    </location>
</feature>
<dbReference type="GO" id="GO:0006508">
    <property type="term" value="P:proteolysis"/>
    <property type="evidence" value="ECO:0007669"/>
    <property type="project" value="UniProtKB-KW"/>
</dbReference>
<organism evidence="6 7">
    <name type="scientific">Anaeramoeba flamelloides</name>
    <dbReference type="NCBI Taxonomy" id="1746091"/>
    <lineage>
        <taxon>Eukaryota</taxon>
        <taxon>Metamonada</taxon>
        <taxon>Anaeramoebidae</taxon>
        <taxon>Anaeramoeba</taxon>
    </lineage>
</organism>
<dbReference type="PRINTS" id="PR00705">
    <property type="entry name" value="PAPAIN"/>
</dbReference>
<dbReference type="InterPro" id="IPR039417">
    <property type="entry name" value="Peptidase_C1A_papain-like"/>
</dbReference>
<dbReference type="SUPFAM" id="SSF54001">
    <property type="entry name" value="Cysteine proteinases"/>
    <property type="match status" value="1"/>
</dbReference>
<dbReference type="PROSITE" id="PS00639">
    <property type="entry name" value="THIOL_PROTEASE_HIS"/>
    <property type="match status" value="1"/>
</dbReference>
<keyword evidence="2" id="KW-1015">Disulfide bond</keyword>
<dbReference type="InterPro" id="IPR025661">
    <property type="entry name" value="Pept_asp_AS"/>
</dbReference>
<name>A0AAV7YWE8_9EUKA</name>
<keyword evidence="6" id="KW-0378">Hydrolase</keyword>
<dbReference type="InterPro" id="IPR038765">
    <property type="entry name" value="Papain-like_cys_pep_sf"/>
</dbReference>
<dbReference type="PROSITE" id="PS00640">
    <property type="entry name" value="THIOL_PROTEASE_ASN"/>
    <property type="match status" value="1"/>
</dbReference>
<reference evidence="6" key="1">
    <citation type="submission" date="2022-08" db="EMBL/GenBank/DDBJ databases">
        <title>Novel sulphate-reducing endosymbionts in the free-living metamonad Anaeramoeba.</title>
        <authorList>
            <person name="Jerlstrom-Hultqvist J."/>
            <person name="Cepicka I."/>
            <person name="Gallot-Lavallee L."/>
            <person name="Salas-Leiva D."/>
            <person name="Curtis B.A."/>
            <person name="Zahonova K."/>
            <person name="Pipaliya S."/>
            <person name="Dacks J."/>
            <person name="Roger A.J."/>
        </authorList>
    </citation>
    <scope>NUCLEOTIDE SEQUENCE</scope>
    <source>
        <strain evidence="6">Busselton2</strain>
    </source>
</reference>
<dbReference type="AlphaFoldDB" id="A0AAV7YWE8"/>
<comment type="caution">
    <text evidence="6">The sequence shown here is derived from an EMBL/GenBank/DDBJ whole genome shotgun (WGS) entry which is preliminary data.</text>
</comment>
<dbReference type="GO" id="GO:0008234">
    <property type="term" value="F:cysteine-type peptidase activity"/>
    <property type="evidence" value="ECO:0007669"/>
    <property type="project" value="InterPro"/>
</dbReference>
<dbReference type="SMART" id="SM00848">
    <property type="entry name" value="Inhibitor_I29"/>
    <property type="match status" value="1"/>
</dbReference>
<dbReference type="CDD" id="cd02248">
    <property type="entry name" value="Peptidase_C1A"/>
    <property type="match status" value="1"/>
</dbReference>